<evidence type="ECO:0000256" key="1">
    <source>
        <dbReference type="ARBA" id="ARBA00023157"/>
    </source>
</evidence>
<dbReference type="InterPro" id="IPR051487">
    <property type="entry name" value="Ser/Thr_Proteases_Immune/Dev"/>
</dbReference>
<feature type="domain" description="Peptidase S1" evidence="2">
    <location>
        <begin position="28"/>
        <end position="244"/>
    </location>
</feature>
<comment type="caution">
    <text evidence="3">The sequence shown here is derived from an EMBL/GenBank/DDBJ whole genome shotgun (WGS) entry which is preliminary data.</text>
</comment>
<evidence type="ECO:0000313" key="4">
    <source>
        <dbReference type="Proteomes" id="UP001209257"/>
    </source>
</evidence>
<dbReference type="GO" id="GO:0016787">
    <property type="term" value="F:hydrolase activity"/>
    <property type="evidence" value="ECO:0007669"/>
    <property type="project" value="UniProtKB-KW"/>
</dbReference>
<reference evidence="4" key="1">
    <citation type="submission" date="2023-07" db="EMBL/GenBank/DDBJ databases">
        <title>Study on multiphase classification of strain Alteromonas salexigens isolated from the Yellow Sea.</title>
        <authorList>
            <person name="Sun L."/>
        </authorList>
    </citation>
    <scope>NUCLEOTIDE SEQUENCE [LARGE SCALE GENOMIC DNA]</scope>
    <source>
        <strain evidence="4">ASW11-19</strain>
    </source>
</reference>
<dbReference type="PROSITE" id="PS50240">
    <property type="entry name" value="TRYPSIN_DOM"/>
    <property type="match status" value="1"/>
</dbReference>
<dbReference type="SMART" id="SM00020">
    <property type="entry name" value="Tryp_SPc"/>
    <property type="match status" value="1"/>
</dbReference>
<name>A0ABT2VPR3_9ALTE</name>
<keyword evidence="1" id="KW-1015">Disulfide bond</keyword>
<accession>A0ABT2VPR3</accession>
<keyword evidence="3" id="KW-0378">Hydrolase</keyword>
<dbReference type="InterPro" id="IPR009003">
    <property type="entry name" value="Peptidase_S1_PA"/>
</dbReference>
<dbReference type="Pfam" id="PF00089">
    <property type="entry name" value="Trypsin"/>
    <property type="match status" value="1"/>
</dbReference>
<gene>
    <name evidence="3" type="ORF">OCL06_11965</name>
</gene>
<organism evidence="3 4">
    <name type="scientific">Alteromonas salexigens</name>
    <dbReference type="NCBI Taxonomy" id="2982530"/>
    <lineage>
        <taxon>Bacteria</taxon>
        <taxon>Pseudomonadati</taxon>
        <taxon>Pseudomonadota</taxon>
        <taxon>Gammaproteobacteria</taxon>
        <taxon>Alteromonadales</taxon>
        <taxon>Alteromonadaceae</taxon>
        <taxon>Alteromonas/Salinimonas group</taxon>
        <taxon>Alteromonas</taxon>
    </lineage>
</organism>
<dbReference type="InterPro" id="IPR043504">
    <property type="entry name" value="Peptidase_S1_PA_chymotrypsin"/>
</dbReference>
<protein>
    <submittedName>
        <fullName evidence="3">Trypsin-like serine protease</fullName>
        <ecNumber evidence="3">3.4.21.-</ecNumber>
    </submittedName>
</protein>
<dbReference type="Proteomes" id="UP001209257">
    <property type="component" value="Unassembled WGS sequence"/>
</dbReference>
<dbReference type="InterPro" id="IPR001254">
    <property type="entry name" value="Trypsin_dom"/>
</dbReference>
<evidence type="ECO:0000313" key="3">
    <source>
        <dbReference type="EMBL" id="MCU7555305.1"/>
    </source>
</evidence>
<dbReference type="RefSeq" id="WP_262994801.1">
    <property type="nucleotide sequence ID" value="NZ_JAOTJC010000008.1"/>
</dbReference>
<evidence type="ECO:0000259" key="2">
    <source>
        <dbReference type="PROSITE" id="PS50240"/>
    </source>
</evidence>
<dbReference type="PRINTS" id="PR00722">
    <property type="entry name" value="CHYMOTRYPSIN"/>
</dbReference>
<dbReference type="PANTHER" id="PTHR24256">
    <property type="entry name" value="TRYPTASE-RELATED"/>
    <property type="match status" value="1"/>
</dbReference>
<dbReference type="InterPro" id="IPR001314">
    <property type="entry name" value="Peptidase_S1A"/>
</dbReference>
<dbReference type="SUPFAM" id="SSF50494">
    <property type="entry name" value="Trypsin-like serine proteases"/>
    <property type="match status" value="1"/>
</dbReference>
<dbReference type="EC" id="3.4.21.-" evidence="3"/>
<dbReference type="EMBL" id="JAOTJC010000008">
    <property type="protein sequence ID" value="MCU7555305.1"/>
    <property type="molecule type" value="Genomic_DNA"/>
</dbReference>
<proteinExistence type="predicted"/>
<sequence length="283" mass="30999">MQRHWVYALMLSSLLYNPALAIVIRHDVADERYHASMAEFPALATFYTNGGHGVLIAPRWVLTAAHATYCLQRGSMIRVRHQPVTVSGIYIHPDYRPNDSHDIALVRLRAAVADTQPASLYRLADEEGMNVWLTGIGGTGNGKTGQMQANIASQGELRKAQNQITDTRPNLLMALFDEGQRALPLEGVTGSGDGGGPVYVSDGDRFQVVGISSRFKGEAPGLYGVRDIYTRVSAFAPWIESVVQARPEVIEELADTRLHSLPGGLKRRELAAVCTDISLAERY</sequence>
<dbReference type="Gene3D" id="2.40.10.10">
    <property type="entry name" value="Trypsin-like serine proteases"/>
    <property type="match status" value="1"/>
</dbReference>
<keyword evidence="4" id="KW-1185">Reference proteome</keyword>